<reference evidence="4" key="1">
    <citation type="journal article" date="2014" name="Genome Announc.">
        <title>Draft genome sequence of Rhodosporidium toruloides CECT1137, an oleaginous yeast of biotechnological interest.</title>
        <authorList>
            <person name="Morin N."/>
            <person name="Calcas X."/>
            <person name="Devillers H."/>
            <person name="Durrens P."/>
            <person name="Sherman D.J."/>
            <person name="Nicaud J.-M."/>
            <person name="Neuveglise C."/>
        </authorList>
    </citation>
    <scope>NUCLEOTIDE SEQUENCE</scope>
    <source>
        <strain evidence="4">CECT1137</strain>
    </source>
</reference>
<keyword evidence="3" id="KW-0479">Metal-binding</keyword>
<dbReference type="InterPro" id="IPR006357">
    <property type="entry name" value="HAD-SF_hydro_IIA"/>
</dbReference>
<name>A0A061BAE0_RHOTO</name>
<dbReference type="PANTHER" id="PTHR19288">
    <property type="entry name" value="4-NITROPHENYLPHOSPHATASE-RELATED"/>
    <property type="match status" value="1"/>
</dbReference>
<gene>
    <name evidence="4" type="ORF">RHTO0S_13e03070g</name>
</gene>
<accession>A0A061BAE0</accession>
<organism evidence="4">
    <name type="scientific">Rhodotorula toruloides</name>
    <name type="common">Yeast</name>
    <name type="synonym">Rhodosporidium toruloides</name>
    <dbReference type="NCBI Taxonomy" id="5286"/>
    <lineage>
        <taxon>Eukaryota</taxon>
        <taxon>Fungi</taxon>
        <taxon>Dikarya</taxon>
        <taxon>Basidiomycota</taxon>
        <taxon>Pucciniomycotina</taxon>
        <taxon>Microbotryomycetes</taxon>
        <taxon>Sporidiobolales</taxon>
        <taxon>Sporidiobolaceae</taxon>
        <taxon>Rhodotorula</taxon>
    </lineage>
</organism>
<feature type="binding site" evidence="2">
    <location>
        <position position="244"/>
    </location>
    <ligand>
        <name>substrate</name>
    </ligand>
</feature>
<feature type="active site" description="Nucleophile" evidence="1">
    <location>
        <position position="37"/>
    </location>
</feature>
<dbReference type="GO" id="GO:0046872">
    <property type="term" value="F:metal ion binding"/>
    <property type="evidence" value="ECO:0007669"/>
    <property type="project" value="UniProtKB-KW"/>
</dbReference>
<feature type="binding site" evidence="3">
    <location>
        <position position="39"/>
    </location>
    <ligand>
        <name>Mg(2+)</name>
        <dbReference type="ChEBI" id="CHEBI:18420"/>
    </ligand>
</feature>
<feature type="active site" description="Proton donor" evidence="1">
    <location>
        <position position="39"/>
    </location>
</feature>
<evidence type="ECO:0000256" key="3">
    <source>
        <dbReference type="PIRSR" id="PIRSR000915-3"/>
    </source>
</evidence>
<keyword evidence="3" id="KW-0460">Magnesium</keyword>
<protein>
    <submittedName>
        <fullName evidence="4">RHTO0S13e03070g1_1</fullName>
    </submittedName>
</protein>
<dbReference type="SUPFAM" id="SSF56784">
    <property type="entry name" value="HAD-like"/>
    <property type="match status" value="1"/>
</dbReference>
<dbReference type="InterPro" id="IPR036412">
    <property type="entry name" value="HAD-like_sf"/>
</dbReference>
<dbReference type="Pfam" id="PF13344">
    <property type="entry name" value="Hydrolase_6"/>
    <property type="match status" value="1"/>
</dbReference>
<feature type="binding site" evidence="3">
    <location>
        <position position="269"/>
    </location>
    <ligand>
        <name>Mg(2+)</name>
        <dbReference type="ChEBI" id="CHEBI:18420"/>
    </ligand>
</feature>
<dbReference type="InterPro" id="IPR023214">
    <property type="entry name" value="HAD_sf"/>
</dbReference>
<dbReference type="GO" id="GO:0004035">
    <property type="term" value="F:alkaline phosphatase activity"/>
    <property type="evidence" value="ECO:0007669"/>
    <property type="project" value="TreeGrafter"/>
</dbReference>
<dbReference type="AlphaFoldDB" id="A0A061BAE0"/>
<sequence length="328" mass="36447">MLVDPSLPPTIQRSAIPLKEPLHYKKVLDQYDTWLFDCDGVIWTGPAGDTLTPNIGEAIAYLRSLGKGVAFVTNNATRSRRQYQEKFAGFGIDVSIDEIFTCGSATAEYLRANVLPSIKDEAKRNVYLIGQKAMEEEFESEGLKWKGGTDPEDDVLLEPQDFTPIKPDPSIGVVCYAFQMRINYCQLAKAYCYLSANEGCKLILTNDDESFLLPAGGFAPGEGAIARVLFGALPRSYKPAIVGKPHHPLLEVVRRETKFDPKRTVFVGDRLETDVLFAKRGEIDSILVWTGISKPENLLGLHRDQHPEYTMSHVGAILDARQADKLPN</sequence>
<dbReference type="NCBIfam" id="TIGR01460">
    <property type="entry name" value="HAD-SF-IIA"/>
    <property type="match status" value="1"/>
</dbReference>
<dbReference type="Gene3D" id="3.40.50.1000">
    <property type="entry name" value="HAD superfamily/HAD-like"/>
    <property type="match status" value="2"/>
</dbReference>
<dbReference type="OrthoDB" id="413953at2759"/>
<proteinExistence type="predicted"/>
<dbReference type="PANTHER" id="PTHR19288:SF46">
    <property type="entry name" value="HALOACID DEHALOGENASE-LIKE HYDROLASE DOMAIN-CONTAINING PROTEIN 2"/>
    <property type="match status" value="1"/>
</dbReference>
<evidence type="ECO:0000256" key="2">
    <source>
        <dbReference type="PIRSR" id="PIRSR000915-2"/>
    </source>
</evidence>
<dbReference type="GO" id="GO:0005737">
    <property type="term" value="C:cytoplasm"/>
    <property type="evidence" value="ECO:0007669"/>
    <property type="project" value="TreeGrafter"/>
</dbReference>
<evidence type="ECO:0000256" key="1">
    <source>
        <dbReference type="PIRSR" id="PIRSR000915-1"/>
    </source>
</evidence>
<feature type="binding site" evidence="3">
    <location>
        <position position="37"/>
    </location>
    <ligand>
        <name>Mg(2+)</name>
        <dbReference type="ChEBI" id="CHEBI:18420"/>
    </ligand>
</feature>
<dbReference type="GO" id="GO:0008967">
    <property type="term" value="F:phosphoglycolate phosphatase activity"/>
    <property type="evidence" value="ECO:0007669"/>
    <property type="project" value="TreeGrafter"/>
</dbReference>
<comment type="cofactor">
    <cofactor evidence="3">
        <name>Mg(2+)</name>
        <dbReference type="ChEBI" id="CHEBI:18420"/>
    </cofactor>
    <text evidence="3">Divalent metal ions. Mg(2+) is the most effective.</text>
</comment>
<dbReference type="EMBL" id="LK052948">
    <property type="protein sequence ID" value="CDR46899.1"/>
    <property type="molecule type" value="Genomic_DNA"/>
</dbReference>
<evidence type="ECO:0000313" key="4">
    <source>
        <dbReference type="EMBL" id="CDR46899.1"/>
    </source>
</evidence>
<dbReference type="PIRSF" id="PIRSF000915">
    <property type="entry name" value="PGP-type_phosphatase"/>
    <property type="match status" value="1"/>
</dbReference>
<dbReference type="Pfam" id="PF13242">
    <property type="entry name" value="Hydrolase_like"/>
    <property type="match status" value="1"/>
</dbReference>